<evidence type="ECO:0000256" key="3">
    <source>
        <dbReference type="SAM" id="Phobius"/>
    </source>
</evidence>
<accession>A0A9N9VSP5</accession>
<feature type="region of interest" description="Disordered" evidence="2">
    <location>
        <begin position="15"/>
        <end position="49"/>
    </location>
</feature>
<feature type="transmembrane region" description="Helical" evidence="3">
    <location>
        <begin position="636"/>
        <end position="655"/>
    </location>
</feature>
<keyword evidence="3" id="KW-0472">Membrane</keyword>
<keyword evidence="3" id="KW-0812">Transmembrane</keyword>
<sequence length="710" mass="78344">MSDETTQILLRSRFPSVPNSSTLPQQEISSLGNTERASTDQRQSIGKPATAVDINPELPEGLLIREMVDSSEMNHHVPQSQQSIIVTWILEILTLVFAAGLLIAICILFVAYNDQTQPDWGNSGIGLNALIATLSMIFRASLAFVSFEVVSQIKWDWITSEFRPLRDFERFDAASRGICASLRLLPLAILHQPRALVAILVTVGSLGIGPFMQQAIQTYQCLRKTGTGVQPPTIITSNNIGFSELGMLGSSRYGVLRTEIRTAMQDAIVNPNLDSNIGALFTCQSGNCTFPLLSNTEKGSEKAITHASIGMCNRCVDVYDFVQAPVPLNISEGRKFPVFNLPVYQSVDNGNGSVLNLDEGPMRIVLGNSPMSAFIYMQMRGVGNLTWTREVASPELINRARWAAYNFTVLAASQNHCNVLPDGNVTCPQPCPIDDGSCPFAFDEPSDYIAAACTLPEPLWSADLARISPSDFKAVQQPCWVNGTLYTASNMSSSKSLGPNVTEIVQFHTDDWMNESIGDPAHYTNITAPRECVGTMSGYVTSLFYENPFNDVSCFRNNWVESLQCLGNLKQNIDQSSLVALMRGLNTSMETLQENIDSFTARLTNEIRKRGTGAYNLQKAFVTGDEWETRVCVRILWQWITLPVITFALCSFLLLSTIIKDAVSKNGTIWKSSPIPLILKDYPGLERMGLVKMGRIVEGLEIKLEKQKEI</sequence>
<reference evidence="4" key="1">
    <citation type="submission" date="2021-10" db="EMBL/GenBank/DDBJ databases">
        <authorList>
            <person name="Piombo E."/>
        </authorList>
    </citation>
    <scope>NUCLEOTIDE SEQUENCE</scope>
</reference>
<feature type="coiled-coil region" evidence="1">
    <location>
        <begin position="582"/>
        <end position="609"/>
    </location>
</feature>
<feature type="transmembrane region" description="Helical" evidence="3">
    <location>
        <begin position="195"/>
        <end position="212"/>
    </location>
</feature>
<evidence type="ECO:0000256" key="2">
    <source>
        <dbReference type="SAM" id="MobiDB-lite"/>
    </source>
</evidence>
<name>A0A9N9VSP5_9HYPO</name>
<dbReference type="PANTHER" id="PTHR35394">
    <property type="entry name" value="DUF3176 DOMAIN-CONTAINING PROTEIN"/>
    <property type="match status" value="1"/>
</dbReference>
<feature type="transmembrane region" description="Helical" evidence="3">
    <location>
        <begin position="124"/>
        <end position="145"/>
    </location>
</feature>
<evidence type="ECO:0000256" key="1">
    <source>
        <dbReference type="SAM" id="Coils"/>
    </source>
</evidence>
<dbReference type="EMBL" id="CABFNQ020000726">
    <property type="protein sequence ID" value="CAH0027163.1"/>
    <property type="molecule type" value="Genomic_DNA"/>
</dbReference>
<protein>
    <submittedName>
        <fullName evidence="4">Uncharacterized protein</fullName>
    </submittedName>
</protein>
<dbReference type="AlphaFoldDB" id="A0A9N9VSP5"/>
<evidence type="ECO:0000313" key="4">
    <source>
        <dbReference type="EMBL" id="CAH0027163.1"/>
    </source>
</evidence>
<keyword evidence="5" id="KW-1185">Reference proteome</keyword>
<proteinExistence type="predicted"/>
<evidence type="ECO:0000313" key="5">
    <source>
        <dbReference type="Proteomes" id="UP000696573"/>
    </source>
</evidence>
<keyword evidence="1" id="KW-0175">Coiled coil</keyword>
<dbReference type="Proteomes" id="UP000696573">
    <property type="component" value="Unassembled WGS sequence"/>
</dbReference>
<gene>
    <name evidence="4" type="ORF">CRHIZ90672A_00003691</name>
</gene>
<feature type="transmembrane region" description="Helical" evidence="3">
    <location>
        <begin position="88"/>
        <end position="112"/>
    </location>
</feature>
<comment type="caution">
    <text evidence="4">The sequence shown here is derived from an EMBL/GenBank/DDBJ whole genome shotgun (WGS) entry which is preliminary data.</text>
</comment>
<dbReference type="Pfam" id="PF11374">
    <property type="entry name" value="DUF3176"/>
    <property type="match status" value="1"/>
</dbReference>
<dbReference type="OrthoDB" id="5242705at2759"/>
<organism evidence="4 5">
    <name type="scientific">Clonostachys rhizophaga</name>
    <dbReference type="NCBI Taxonomy" id="160324"/>
    <lineage>
        <taxon>Eukaryota</taxon>
        <taxon>Fungi</taxon>
        <taxon>Dikarya</taxon>
        <taxon>Ascomycota</taxon>
        <taxon>Pezizomycotina</taxon>
        <taxon>Sordariomycetes</taxon>
        <taxon>Hypocreomycetidae</taxon>
        <taxon>Hypocreales</taxon>
        <taxon>Bionectriaceae</taxon>
        <taxon>Clonostachys</taxon>
    </lineage>
</organism>
<dbReference type="InterPro" id="IPR021514">
    <property type="entry name" value="DUF3176"/>
</dbReference>
<keyword evidence="3" id="KW-1133">Transmembrane helix</keyword>
<dbReference type="PANTHER" id="PTHR35394:SF5">
    <property type="entry name" value="DUF3176 DOMAIN-CONTAINING PROTEIN"/>
    <property type="match status" value="1"/>
</dbReference>
<feature type="compositionally biased region" description="Polar residues" evidence="2">
    <location>
        <begin position="17"/>
        <end position="44"/>
    </location>
</feature>